<evidence type="ECO:0000313" key="1">
    <source>
        <dbReference type="EMBL" id="MPC20352.1"/>
    </source>
</evidence>
<comment type="caution">
    <text evidence="1">The sequence shown here is derived from an EMBL/GenBank/DDBJ whole genome shotgun (WGS) entry which is preliminary data.</text>
</comment>
<reference evidence="1 2" key="1">
    <citation type="submission" date="2019-05" db="EMBL/GenBank/DDBJ databases">
        <title>Another draft genome of Portunus trituberculatus and its Hox gene families provides insights of decapod evolution.</title>
        <authorList>
            <person name="Jeong J.-H."/>
            <person name="Song I."/>
            <person name="Kim S."/>
            <person name="Choi T."/>
            <person name="Kim D."/>
            <person name="Ryu S."/>
            <person name="Kim W."/>
        </authorList>
    </citation>
    <scope>NUCLEOTIDE SEQUENCE [LARGE SCALE GENOMIC DNA]</scope>
    <source>
        <tissue evidence="1">Muscle</tissue>
    </source>
</reference>
<dbReference type="EMBL" id="VSRR010000862">
    <property type="protein sequence ID" value="MPC20352.1"/>
    <property type="molecule type" value="Genomic_DNA"/>
</dbReference>
<sequence>MRCEAPEGIDLQPLQPVLMADISSRHSCNTRYMHTSKILSSVSPPTPLTSTRSPAVVYSTARHAGCGWISCDG</sequence>
<organism evidence="1 2">
    <name type="scientific">Portunus trituberculatus</name>
    <name type="common">Swimming crab</name>
    <name type="synonym">Neptunus trituberculatus</name>
    <dbReference type="NCBI Taxonomy" id="210409"/>
    <lineage>
        <taxon>Eukaryota</taxon>
        <taxon>Metazoa</taxon>
        <taxon>Ecdysozoa</taxon>
        <taxon>Arthropoda</taxon>
        <taxon>Crustacea</taxon>
        <taxon>Multicrustacea</taxon>
        <taxon>Malacostraca</taxon>
        <taxon>Eumalacostraca</taxon>
        <taxon>Eucarida</taxon>
        <taxon>Decapoda</taxon>
        <taxon>Pleocyemata</taxon>
        <taxon>Brachyura</taxon>
        <taxon>Eubrachyura</taxon>
        <taxon>Portunoidea</taxon>
        <taxon>Portunidae</taxon>
        <taxon>Portuninae</taxon>
        <taxon>Portunus</taxon>
    </lineage>
</organism>
<name>A0A5B7DFT9_PORTR</name>
<dbReference type="Proteomes" id="UP000324222">
    <property type="component" value="Unassembled WGS sequence"/>
</dbReference>
<proteinExistence type="predicted"/>
<evidence type="ECO:0000313" key="2">
    <source>
        <dbReference type="Proteomes" id="UP000324222"/>
    </source>
</evidence>
<keyword evidence="2" id="KW-1185">Reference proteome</keyword>
<accession>A0A5B7DFT9</accession>
<dbReference type="AlphaFoldDB" id="A0A5B7DFT9"/>
<protein>
    <submittedName>
        <fullName evidence="1">Uncharacterized protein</fullName>
    </submittedName>
</protein>
<gene>
    <name evidence="1" type="ORF">E2C01_013292</name>
</gene>